<comment type="caution">
    <text evidence="1">The sequence shown here is derived from an EMBL/GenBank/DDBJ whole genome shotgun (WGS) entry which is preliminary data.</text>
</comment>
<reference evidence="1" key="1">
    <citation type="journal article" date="2023" name="DNA Res.">
        <title>Chromosome-level genome assembly of Phrynocephalus forsythii using third-generation DNA sequencing and Hi-C analysis.</title>
        <authorList>
            <person name="Qi Y."/>
            <person name="Zhao W."/>
            <person name="Zhao Y."/>
            <person name="Niu C."/>
            <person name="Cao S."/>
            <person name="Zhang Y."/>
        </authorList>
    </citation>
    <scope>NUCLEOTIDE SEQUENCE</scope>
    <source>
        <tissue evidence="1">Muscle</tissue>
    </source>
</reference>
<dbReference type="AlphaFoldDB" id="A0A9Q1B041"/>
<accession>A0A9Q1B041</accession>
<dbReference type="PANTHER" id="PTHR45913:SF21">
    <property type="entry name" value="DUF4371 DOMAIN-CONTAINING PROTEIN"/>
    <property type="match status" value="1"/>
</dbReference>
<dbReference type="OrthoDB" id="8865791at2759"/>
<dbReference type="PANTHER" id="PTHR45913">
    <property type="entry name" value="EPM2A-INTERACTING PROTEIN 1"/>
    <property type="match status" value="1"/>
</dbReference>
<sequence>MTAEVNHFIALCRQHDNFPYFLSYHCIIHQQVSGSKRFTTKTVMDITFKIVKSVHGRSLQDSFSTFDKWAAEIILHSDVRRLCRNKFLQRFNELLNDISFLKKRRDDKAELENKERLCDLAFLTGIYRRTK</sequence>
<evidence type="ECO:0000313" key="2">
    <source>
        <dbReference type="Proteomes" id="UP001142489"/>
    </source>
</evidence>
<proteinExistence type="predicted"/>
<gene>
    <name evidence="1" type="ORF">JRQ81_017588</name>
</gene>
<dbReference type="EMBL" id="JAPFRF010000008">
    <property type="protein sequence ID" value="KAJ7324568.1"/>
    <property type="molecule type" value="Genomic_DNA"/>
</dbReference>
<organism evidence="1 2">
    <name type="scientific">Phrynocephalus forsythii</name>
    <dbReference type="NCBI Taxonomy" id="171643"/>
    <lineage>
        <taxon>Eukaryota</taxon>
        <taxon>Metazoa</taxon>
        <taxon>Chordata</taxon>
        <taxon>Craniata</taxon>
        <taxon>Vertebrata</taxon>
        <taxon>Euteleostomi</taxon>
        <taxon>Lepidosauria</taxon>
        <taxon>Squamata</taxon>
        <taxon>Bifurcata</taxon>
        <taxon>Unidentata</taxon>
        <taxon>Episquamata</taxon>
        <taxon>Toxicofera</taxon>
        <taxon>Iguania</taxon>
        <taxon>Acrodonta</taxon>
        <taxon>Agamidae</taxon>
        <taxon>Agaminae</taxon>
        <taxon>Phrynocephalus</taxon>
    </lineage>
</organism>
<keyword evidence="2" id="KW-1185">Reference proteome</keyword>
<protein>
    <submittedName>
        <fullName evidence="1">Uncharacterized protein</fullName>
    </submittedName>
</protein>
<evidence type="ECO:0000313" key="1">
    <source>
        <dbReference type="EMBL" id="KAJ7324568.1"/>
    </source>
</evidence>
<name>A0A9Q1B041_9SAUR</name>
<dbReference type="Proteomes" id="UP001142489">
    <property type="component" value="Unassembled WGS sequence"/>
</dbReference>